<evidence type="ECO:0000313" key="2">
    <source>
        <dbReference type="EMBL" id="ASK27032.1"/>
    </source>
</evidence>
<reference evidence="2 3" key="1">
    <citation type="submission" date="2017-06" db="EMBL/GenBank/DDBJ databases">
        <title>Neisseria chenwenguii sp. nov., isolated from the intestinal contents of Tibetan Plateau Pika in Yushu, Qinghai Province, China.</title>
        <authorList>
            <person name="Zhang G."/>
        </authorList>
    </citation>
    <scope>NUCLEOTIDE SEQUENCE [LARGE SCALE GENOMIC DNA]</scope>
    <source>
        <strain evidence="2 3">10023</strain>
    </source>
</reference>
<name>A0A220S0U8_9NEIS</name>
<keyword evidence="3" id="KW-1185">Reference proteome</keyword>
<dbReference type="InterPro" id="IPR003959">
    <property type="entry name" value="ATPase_AAA_core"/>
</dbReference>
<dbReference type="EMBL" id="CP022278">
    <property type="protein sequence ID" value="ASK27032.1"/>
    <property type="molecule type" value="Genomic_DNA"/>
</dbReference>
<dbReference type="InterPro" id="IPR027417">
    <property type="entry name" value="P-loop_NTPase"/>
</dbReference>
<evidence type="ECO:0000259" key="1">
    <source>
        <dbReference type="Pfam" id="PF13304"/>
    </source>
</evidence>
<protein>
    <submittedName>
        <fullName evidence="2">RloA protein</fullName>
    </submittedName>
</protein>
<dbReference type="PANTHER" id="PTHR40396:SF1">
    <property type="entry name" value="ATPASE AAA-TYPE CORE DOMAIN-CONTAINING PROTEIN"/>
    <property type="match status" value="1"/>
</dbReference>
<evidence type="ECO:0000313" key="3">
    <source>
        <dbReference type="Proteomes" id="UP000198238"/>
    </source>
</evidence>
<dbReference type="PANTHER" id="PTHR40396">
    <property type="entry name" value="ATPASE-LIKE PROTEIN"/>
    <property type="match status" value="1"/>
</dbReference>
<accession>A0A220S0U8</accession>
<dbReference type="Pfam" id="PF13304">
    <property type="entry name" value="AAA_21"/>
    <property type="match status" value="1"/>
</dbReference>
<dbReference type="RefSeq" id="WP_089035750.1">
    <property type="nucleotide sequence ID" value="NZ_CP022278.1"/>
</dbReference>
<feature type="domain" description="ATPase AAA-type core" evidence="1">
    <location>
        <begin position="49"/>
        <end position="360"/>
    </location>
</feature>
<gene>
    <name evidence="2" type="ORF">BG910_04100</name>
</gene>
<dbReference type="Gene3D" id="3.40.50.300">
    <property type="entry name" value="P-loop containing nucleotide triphosphate hydrolases"/>
    <property type="match status" value="1"/>
</dbReference>
<proteinExistence type="predicted"/>
<dbReference type="GO" id="GO:0005524">
    <property type="term" value="F:ATP binding"/>
    <property type="evidence" value="ECO:0007669"/>
    <property type="project" value="InterPro"/>
</dbReference>
<sequence>MLIDFAVSNYRSFREQQNFSMVKTKGDEQPSNTFRIESIKGLELLKTSAIYGANASGKSNFLKALKTMKRIVTNTSQRGDKLPLIPFKLDKAYLTEPTEFEITFIVQNIRYQYGFSATETQIFDEWLFAYPKGHSQKWFERVWDDEEKKYHWKFSSFLLGTKQVWQQATRDNALFLSTAVQLNSEQLKPLFDWFDNNLLFSGVDGFGPEYTAHQCNEGKKEKVIKLLKAADFNIHNINVETEDFDPSFFPEDMPETLKNHLFEKLKDIKHLKLKTVHYDNDGSEVNFDFNDESDGTQKFFSFVGPILDVLENGYTLCIDELNVNMHPKLVQFLVELFHDQASNPKNAQLIFTTHETSILNQNVFRRDQIWFCERDNKQSSILYPLSDFSPKKGKENLEAGYLSGRYGALPFIHAFDLGR</sequence>
<dbReference type="Proteomes" id="UP000198238">
    <property type="component" value="Chromosome"/>
</dbReference>
<dbReference type="KEGG" id="nei:BG910_04100"/>
<dbReference type="AlphaFoldDB" id="A0A220S0U8"/>
<organism evidence="2 3">
    <name type="scientific">Neisseria chenwenguii</name>
    <dbReference type="NCBI Taxonomy" id="1853278"/>
    <lineage>
        <taxon>Bacteria</taxon>
        <taxon>Pseudomonadati</taxon>
        <taxon>Pseudomonadota</taxon>
        <taxon>Betaproteobacteria</taxon>
        <taxon>Neisseriales</taxon>
        <taxon>Neisseriaceae</taxon>
        <taxon>Neisseria</taxon>
    </lineage>
</organism>
<dbReference type="SUPFAM" id="SSF52540">
    <property type="entry name" value="P-loop containing nucleoside triphosphate hydrolases"/>
    <property type="match status" value="1"/>
</dbReference>
<dbReference type="GO" id="GO:0016887">
    <property type="term" value="F:ATP hydrolysis activity"/>
    <property type="evidence" value="ECO:0007669"/>
    <property type="project" value="InterPro"/>
</dbReference>